<evidence type="ECO:0000313" key="4">
    <source>
        <dbReference type="EMBL" id="XDJ55739.1"/>
    </source>
</evidence>
<proteinExistence type="predicted"/>
<feature type="compositionally biased region" description="Polar residues" evidence="1">
    <location>
        <begin position="1"/>
        <end position="13"/>
    </location>
</feature>
<dbReference type="AlphaFoldDB" id="A0AB39CT69"/>
<organism evidence="3">
    <name type="scientific">Castellaniella ginsengisoli</name>
    <dbReference type="NCBI Taxonomy" id="546114"/>
    <lineage>
        <taxon>Bacteria</taxon>
        <taxon>Pseudomonadati</taxon>
        <taxon>Pseudomonadota</taxon>
        <taxon>Betaproteobacteria</taxon>
        <taxon>Burkholderiales</taxon>
        <taxon>Alcaligenaceae</taxon>
        <taxon>Castellaniella</taxon>
    </lineage>
</organism>
<dbReference type="EMBL" id="CP158257">
    <property type="protein sequence ID" value="XDJ55739.1"/>
    <property type="molecule type" value="Genomic_DNA"/>
</dbReference>
<keyword evidence="2" id="KW-0472">Membrane</keyword>
<reference evidence="3" key="1">
    <citation type="submission" date="2024-05" db="EMBL/GenBank/DDBJ databases">
        <authorList>
            <person name="Luo Y.-C."/>
            <person name="Nicholds J."/>
            <person name="Mortimer T."/>
            <person name="Maboni G."/>
        </authorList>
    </citation>
    <scope>NUCLEOTIDE SEQUENCE</scope>
    <source>
        <strain evidence="4">150221</strain>
        <strain evidence="3">153271</strain>
    </source>
</reference>
<keyword evidence="2" id="KW-1133">Transmembrane helix</keyword>
<name>A0AB39CT69_9BURK</name>
<dbReference type="GeneID" id="93066004"/>
<evidence type="ECO:0000256" key="2">
    <source>
        <dbReference type="SAM" id="Phobius"/>
    </source>
</evidence>
<dbReference type="KEGG" id="cgin:ABRZ00_00680"/>
<evidence type="ECO:0000313" key="3">
    <source>
        <dbReference type="EMBL" id="XDJ45038.1"/>
    </source>
</evidence>
<dbReference type="RefSeq" id="WP_368647814.1">
    <property type="nucleotide sequence ID" value="NZ_CP158253.1"/>
</dbReference>
<accession>A0AB39CT69</accession>
<protein>
    <submittedName>
        <fullName evidence="3">Uncharacterized protein</fullName>
    </submittedName>
</protein>
<feature type="region of interest" description="Disordered" evidence="1">
    <location>
        <begin position="1"/>
        <end position="24"/>
    </location>
</feature>
<dbReference type="EMBL" id="CP158253">
    <property type="protein sequence ID" value="XDJ45038.1"/>
    <property type="molecule type" value="Genomic_DNA"/>
</dbReference>
<sequence length="236" mass="24911">MKTSRGVRNNNPGNLRHGAPWQGLADKQPDPDFCTFQSAAYGIRAMTVTLITYQDKRRAADGSKIDSIREVIERWAPAFENQTDAYVAAVGKAVCGTGVCKGPDDETIDVHDYATLRPLVEAIIRHENGAGPLTTANTWYDAQTIDKGLALAGVEPAKRAAGPVPVTRETVGATATAGVGVAQLAEVAPAVIDAIEKQQDGLTSGQISRIVLGGVLVALAVFIAWSQVNKHKAGVL</sequence>
<evidence type="ECO:0000256" key="1">
    <source>
        <dbReference type="SAM" id="MobiDB-lite"/>
    </source>
</evidence>
<keyword evidence="2" id="KW-0812">Transmembrane</keyword>
<gene>
    <name evidence="4" type="ORF">ABRZ00_00680</name>
    <name evidence="3" type="ORF">ABRZ02_01710</name>
</gene>
<feature type="transmembrane region" description="Helical" evidence="2">
    <location>
        <begin position="207"/>
        <end position="228"/>
    </location>
</feature>